<dbReference type="PROSITE" id="PS01091">
    <property type="entry name" value="TATD_3"/>
    <property type="match status" value="1"/>
</dbReference>
<dbReference type="GO" id="GO:0046872">
    <property type="term" value="F:metal ion binding"/>
    <property type="evidence" value="ECO:0007669"/>
    <property type="project" value="UniProtKB-KW"/>
</dbReference>
<dbReference type="InterPro" id="IPR032466">
    <property type="entry name" value="Metal_Hydrolase"/>
</dbReference>
<feature type="binding site" evidence="3">
    <location>
        <position position="204"/>
    </location>
    <ligand>
        <name>a divalent metal cation</name>
        <dbReference type="ChEBI" id="CHEBI:60240"/>
        <label>1</label>
    </ligand>
</feature>
<dbReference type="InterPro" id="IPR015991">
    <property type="entry name" value="TatD/YcfH-like"/>
</dbReference>
<organism evidence="4 5">
    <name type="scientific">Erysipelothrix larvae</name>
    <dbReference type="NCBI Taxonomy" id="1514105"/>
    <lineage>
        <taxon>Bacteria</taxon>
        <taxon>Bacillati</taxon>
        <taxon>Bacillota</taxon>
        <taxon>Erysipelotrichia</taxon>
        <taxon>Erysipelotrichales</taxon>
        <taxon>Erysipelotrichaceae</taxon>
        <taxon>Erysipelothrix</taxon>
    </lineage>
</organism>
<proteinExistence type="predicted"/>
<dbReference type="GO" id="GO:0004536">
    <property type="term" value="F:DNA nuclease activity"/>
    <property type="evidence" value="ECO:0007669"/>
    <property type="project" value="InterPro"/>
</dbReference>
<keyword evidence="2" id="KW-0378">Hydrolase</keyword>
<dbReference type="NCBIfam" id="TIGR00010">
    <property type="entry name" value="YchF/TatD family DNA exonuclease"/>
    <property type="match status" value="1"/>
</dbReference>
<protein>
    <recommendedName>
        <fullName evidence="6">Hydrolase TatD</fullName>
    </recommendedName>
</protein>
<evidence type="ECO:0000256" key="1">
    <source>
        <dbReference type="ARBA" id="ARBA00022723"/>
    </source>
</evidence>
<evidence type="ECO:0000313" key="5">
    <source>
        <dbReference type="Proteomes" id="UP000063781"/>
    </source>
</evidence>
<dbReference type="RefSeq" id="WP_067629676.1">
    <property type="nucleotide sequence ID" value="NZ_CP013213.1"/>
</dbReference>
<dbReference type="InterPro" id="IPR018228">
    <property type="entry name" value="DNase_TatD-rel_CS"/>
</dbReference>
<feature type="binding site" evidence="3">
    <location>
        <position position="130"/>
    </location>
    <ligand>
        <name>a divalent metal cation</name>
        <dbReference type="ChEBI" id="CHEBI:60240"/>
        <label>2</label>
    </ligand>
</feature>
<evidence type="ECO:0000256" key="2">
    <source>
        <dbReference type="ARBA" id="ARBA00022801"/>
    </source>
</evidence>
<dbReference type="CDD" id="cd01310">
    <property type="entry name" value="TatD_DNAse"/>
    <property type="match status" value="1"/>
</dbReference>
<dbReference type="EMBL" id="CP013213">
    <property type="protein sequence ID" value="AMC92460.1"/>
    <property type="molecule type" value="Genomic_DNA"/>
</dbReference>
<dbReference type="GO" id="GO:0016788">
    <property type="term" value="F:hydrolase activity, acting on ester bonds"/>
    <property type="evidence" value="ECO:0007669"/>
    <property type="project" value="InterPro"/>
</dbReference>
<dbReference type="PANTHER" id="PTHR46124:SF2">
    <property type="entry name" value="D-AMINOACYL-TRNA DEACYLASE"/>
    <property type="match status" value="1"/>
</dbReference>
<evidence type="ECO:0000313" key="4">
    <source>
        <dbReference type="EMBL" id="AMC92460.1"/>
    </source>
</evidence>
<dbReference type="FunFam" id="3.20.20.140:FF:000005">
    <property type="entry name" value="TatD family hydrolase"/>
    <property type="match status" value="1"/>
</dbReference>
<dbReference type="KEGG" id="erl:AOC36_00160"/>
<dbReference type="SUPFAM" id="SSF51556">
    <property type="entry name" value="Metallo-dependent hydrolases"/>
    <property type="match status" value="1"/>
</dbReference>
<reference evidence="4 5" key="1">
    <citation type="submission" date="2015-10" db="EMBL/GenBank/DDBJ databases">
        <title>Erysipelothrix larvae sp. LV19 isolated from the larval gut of the rhinoceros beetle, Trypoxylus dichotomus.</title>
        <authorList>
            <person name="Lim S."/>
            <person name="Kim B.-C."/>
        </authorList>
    </citation>
    <scope>NUCLEOTIDE SEQUENCE [LARGE SCALE GENOMIC DNA]</scope>
    <source>
        <strain evidence="4 5">LV19</strain>
    </source>
</reference>
<gene>
    <name evidence="4" type="ORF">AOC36_00160</name>
</gene>
<dbReference type="Pfam" id="PF01026">
    <property type="entry name" value="TatD_DNase"/>
    <property type="match status" value="1"/>
</dbReference>
<dbReference type="PIRSF" id="PIRSF005902">
    <property type="entry name" value="DNase_TatD"/>
    <property type="match status" value="1"/>
</dbReference>
<sequence>MNGWIDSHAHIASDPLKDRFDDIKQEAFAHGVTKICIICGNLAEIEFALLKAENDPMFDFAVGVHPGSVHEISDKEYDKMMQYLDAPQVKFVGEIGLDYYWDTTYVDLQKARLIQQIERANAKNLPVAIHMRSSVDDVLETLKTHPVNRCGILHCFSETTTHAKTGIELGYTLGVGGVFTFKNGQNVRDVVDTVPLNRIITETDSPYLTPVPFRGKENRPAMVSYVAEALAKHLEMSHEEMQDRLWKNYLNLTQ</sequence>
<dbReference type="Proteomes" id="UP000063781">
    <property type="component" value="Chromosome"/>
</dbReference>
<dbReference type="AlphaFoldDB" id="A0A109UGD0"/>
<name>A0A109UGD0_9FIRM</name>
<keyword evidence="5" id="KW-1185">Reference proteome</keyword>
<dbReference type="STRING" id="1514105.AOC36_00160"/>
<dbReference type="PANTHER" id="PTHR46124">
    <property type="entry name" value="D-AMINOACYL-TRNA DEACYLASE"/>
    <property type="match status" value="1"/>
</dbReference>
<evidence type="ECO:0008006" key="6">
    <source>
        <dbReference type="Google" id="ProtNLM"/>
    </source>
</evidence>
<evidence type="ECO:0000256" key="3">
    <source>
        <dbReference type="PIRSR" id="PIRSR005902-1"/>
    </source>
</evidence>
<feature type="binding site" evidence="3">
    <location>
        <position position="8"/>
    </location>
    <ligand>
        <name>a divalent metal cation</name>
        <dbReference type="ChEBI" id="CHEBI:60240"/>
        <label>1</label>
    </ligand>
</feature>
<dbReference type="InterPro" id="IPR001130">
    <property type="entry name" value="TatD-like"/>
</dbReference>
<dbReference type="Gene3D" id="3.20.20.140">
    <property type="entry name" value="Metal-dependent hydrolases"/>
    <property type="match status" value="1"/>
</dbReference>
<keyword evidence="1 3" id="KW-0479">Metal-binding</keyword>
<feature type="binding site" evidence="3">
    <location>
        <position position="10"/>
    </location>
    <ligand>
        <name>a divalent metal cation</name>
        <dbReference type="ChEBI" id="CHEBI:60240"/>
        <label>1</label>
    </ligand>
</feature>
<feature type="binding site" evidence="3">
    <location>
        <position position="154"/>
    </location>
    <ligand>
        <name>a divalent metal cation</name>
        <dbReference type="ChEBI" id="CHEBI:60240"/>
        <label>2</label>
    </ligand>
</feature>
<dbReference type="OrthoDB" id="9810005at2"/>
<feature type="binding site" evidence="3">
    <location>
        <position position="94"/>
    </location>
    <ligand>
        <name>a divalent metal cation</name>
        <dbReference type="ChEBI" id="CHEBI:60240"/>
        <label>1</label>
    </ligand>
</feature>
<accession>A0A109UGD0</accession>